<dbReference type="AlphaFoldDB" id="A0A6B0TSP4"/>
<protein>
    <submittedName>
        <fullName evidence="2">Putative secreted protein</fullName>
    </submittedName>
</protein>
<evidence type="ECO:0000256" key="1">
    <source>
        <dbReference type="SAM" id="Phobius"/>
    </source>
</evidence>
<keyword evidence="1" id="KW-1133">Transmembrane helix</keyword>
<evidence type="ECO:0000313" key="2">
    <source>
        <dbReference type="EMBL" id="MXU82942.1"/>
    </source>
</evidence>
<keyword evidence="1" id="KW-0472">Membrane</keyword>
<reference evidence="2" key="1">
    <citation type="submission" date="2019-12" db="EMBL/GenBank/DDBJ databases">
        <title>An insight into the sialome of adult female Ixodes ricinus ticks feeding for 6 days.</title>
        <authorList>
            <person name="Perner J."/>
            <person name="Ribeiro J.M.C."/>
        </authorList>
    </citation>
    <scope>NUCLEOTIDE SEQUENCE</scope>
    <source>
        <strain evidence="2">Semi-engorged</strain>
        <tissue evidence="2">Salivary glands</tissue>
    </source>
</reference>
<feature type="transmembrane region" description="Helical" evidence="1">
    <location>
        <begin position="12"/>
        <end position="37"/>
    </location>
</feature>
<accession>A0A6B0TSP4</accession>
<keyword evidence="1" id="KW-0812">Transmembrane</keyword>
<dbReference type="EMBL" id="GIFC01000859">
    <property type="protein sequence ID" value="MXU82942.1"/>
    <property type="molecule type" value="Transcribed_RNA"/>
</dbReference>
<organism evidence="2">
    <name type="scientific">Ixodes ricinus</name>
    <name type="common">Common tick</name>
    <name type="synonym">Acarus ricinus</name>
    <dbReference type="NCBI Taxonomy" id="34613"/>
    <lineage>
        <taxon>Eukaryota</taxon>
        <taxon>Metazoa</taxon>
        <taxon>Ecdysozoa</taxon>
        <taxon>Arthropoda</taxon>
        <taxon>Chelicerata</taxon>
        <taxon>Arachnida</taxon>
        <taxon>Acari</taxon>
        <taxon>Parasitiformes</taxon>
        <taxon>Ixodida</taxon>
        <taxon>Ixodoidea</taxon>
        <taxon>Ixodidae</taxon>
        <taxon>Ixodinae</taxon>
        <taxon>Ixodes</taxon>
    </lineage>
</organism>
<name>A0A6B0TSP4_IXORI</name>
<sequence>MQLLRIMQYSLIIFLVAYCVHNFMHLVMKIFAFIAFLCKSSVVHNHRTLGKAKDTWKENSTHYLLKSRLTSM</sequence>
<proteinExistence type="predicted"/>